<dbReference type="EMBL" id="JBHSFS010000027">
    <property type="protein sequence ID" value="MFC4517854.1"/>
    <property type="molecule type" value="Genomic_DNA"/>
</dbReference>
<organism evidence="1 2">
    <name type="scientific">Streptomyces ehimensis</name>
    <dbReference type="NCBI Taxonomy" id="68195"/>
    <lineage>
        <taxon>Bacteria</taxon>
        <taxon>Bacillati</taxon>
        <taxon>Actinomycetota</taxon>
        <taxon>Actinomycetes</taxon>
        <taxon>Kitasatosporales</taxon>
        <taxon>Streptomycetaceae</taxon>
        <taxon>Streptomyces</taxon>
    </lineage>
</organism>
<accession>A0ABV9BUU3</accession>
<gene>
    <name evidence="1" type="ORF">ACFPEN_33765</name>
</gene>
<sequence>MIAGNRASVWSGVPVAGAGPALTVLMEPAMLALRRLTQEHESARRNV</sequence>
<comment type="caution">
    <text evidence="1">The sequence shown here is derived from an EMBL/GenBank/DDBJ whole genome shotgun (WGS) entry which is preliminary data.</text>
</comment>
<name>A0ABV9BUU3_9ACTN</name>
<keyword evidence="2" id="KW-1185">Reference proteome</keyword>
<evidence type="ECO:0000313" key="1">
    <source>
        <dbReference type="EMBL" id="MFC4517854.1"/>
    </source>
</evidence>
<proteinExistence type="predicted"/>
<dbReference type="Proteomes" id="UP001595990">
    <property type="component" value="Unassembled WGS sequence"/>
</dbReference>
<evidence type="ECO:0000313" key="2">
    <source>
        <dbReference type="Proteomes" id="UP001595990"/>
    </source>
</evidence>
<protein>
    <submittedName>
        <fullName evidence="1">Uncharacterized protein</fullName>
    </submittedName>
</protein>
<reference evidence="2" key="1">
    <citation type="journal article" date="2019" name="Int. J. Syst. Evol. Microbiol.">
        <title>The Global Catalogue of Microorganisms (GCM) 10K type strain sequencing project: providing services to taxonomists for standard genome sequencing and annotation.</title>
        <authorList>
            <consortium name="The Broad Institute Genomics Platform"/>
            <consortium name="The Broad Institute Genome Sequencing Center for Infectious Disease"/>
            <person name="Wu L."/>
            <person name="Ma J."/>
        </authorList>
    </citation>
    <scope>NUCLEOTIDE SEQUENCE [LARGE SCALE GENOMIC DNA]</scope>
    <source>
        <strain evidence="2">CECT 8064</strain>
    </source>
</reference>
<dbReference type="RefSeq" id="WP_358219844.1">
    <property type="nucleotide sequence ID" value="NZ_JBHSFS010000027.1"/>
</dbReference>